<gene>
    <name evidence="2" type="ORF">J5Y03_12250</name>
</gene>
<dbReference type="Proteomes" id="UP000682134">
    <property type="component" value="Unassembled WGS sequence"/>
</dbReference>
<evidence type="ECO:0000313" key="2">
    <source>
        <dbReference type="EMBL" id="MBP0725943.1"/>
    </source>
</evidence>
<reference evidence="2" key="1">
    <citation type="submission" date="2021-04" db="EMBL/GenBank/DDBJ databases">
        <title>Genome seq and assembly of Bacillus sp.</title>
        <authorList>
            <person name="Chhetri G."/>
        </authorList>
    </citation>
    <scope>NUCLEOTIDE SEQUENCE</scope>
    <source>
        <strain evidence="2">RG28</strain>
    </source>
</reference>
<dbReference type="RefSeq" id="WP_209406028.1">
    <property type="nucleotide sequence ID" value="NZ_JAGIYQ010000007.1"/>
</dbReference>
<dbReference type="AlphaFoldDB" id="A0A940SL51"/>
<name>A0A940SL51_9BACI</name>
<evidence type="ECO:0000313" key="3">
    <source>
        <dbReference type="Proteomes" id="UP000682134"/>
    </source>
</evidence>
<sequence length="69" mass="7906">MNKIDWSPMRSVMNQLAFKLAIGIVIMMLFGIVIGRICVLIKMPQVITNLCTISAIFFGMWIWAKLFLN</sequence>
<comment type="caution">
    <text evidence="2">The sequence shown here is derived from an EMBL/GenBank/DDBJ whole genome shotgun (WGS) entry which is preliminary data.</text>
</comment>
<evidence type="ECO:0000256" key="1">
    <source>
        <dbReference type="SAM" id="Phobius"/>
    </source>
</evidence>
<accession>A0A940SL51</accession>
<dbReference type="EMBL" id="JAGIYQ010000007">
    <property type="protein sequence ID" value="MBP0725943.1"/>
    <property type="molecule type" value="Genomic_DNA"/>
</dbReference>
<keyword evidence="1" id="KW-1133">Transmembrane helix</keyword>
<keyword evidence="1" id="KW-0812">Transmembrane</keyword>
<protein>
    <submittedName>
        <fullName evidence="2">Uncharacterized protein</fullName>
    </submittedName>
</protein>
<feature type="transmembrane region" description="Helical" evidence="1">
    <location>
        <begin position="46"/>
        <end position="64"/>
    </location>
</feature>
<keyword evidence="3" id="KW-1185">Reference proteome</keyword>
<feature type="transmembrane region" description="Helical" evidence="1">
    <location>
        <begin position="20"/>
        <end position="39"/>
    </location>
</feature>
<keyword evidence="1" id="KW-0472">Membrane</keyword>
<proteinExistence type="predicted"/>
<organism evidence="2 3">
    <name type="scientific">Gottfriedia endophytica</name>
    <dbReference type="NCBI Taxonomy" id="2820819"/>
    <lineage>
        <taxon>Bacteria</taxon>
        <taxon>Bacillati</taxon>
        <taxon>Bacillota</taxon>
        <taxon>Bacilli</taxon>
        <taxon>Bacillales</taxon>
        <taxon>Bacillaceae</taxon>
        <taxon>Gottfriedia</taxon>
    </lineage>
</organism>